<name>A0A1H5MQW0_9ACTN</name>
<sequence length="151" mass="16256">MIDFNRSRDRRRRVAPVRRGIVRAGPLASGWVTALSPVDALAQRKLTEGAAFVDELPSVHQAAKATRSRAGFTEDLPSVTQAAAASAARRQQRRRRERARAQAQVRADLSALTSSGRPPAHWTMTASGVAYDAALLTSEQADRLAGLGTGR</sequence>
<proteinExistence type="predicted"/>
<reference evidence="3" key="1">
    <citation type="submission" date="2016-10" db="EMBL/GenBank/DDBJ databases">
        <authorList>
            <person name="Varghese N."/>
            <person name="Submissions S."/>
        </authorList>
    </citation>
    <scope>NUCLEOTIDE SEQUENCE [LARGE SCALE GENOMIC DNA]</scope>
    <source>
        <strain evidence="3">DSM 45237</strain>
    </source>
</reference>
<evidence type="ECO:0000256" key="1">
    <source>
        <dbReference type="SAM" id="MobiDB-lite"/>
    </source>
</evidence>
<keyword evidence="3" id="KW-1185">Reference proteome</keyword>
<dbReference type="STRING" id="561176.SAMN04488561_3314"/>
<accession>A0A1H5MQW0</accession>
<evidence type="ECO:0000313" key="2">
    <source>
        <dbReference type="EMBL" id="SEE91127.1"/>
    </source>
</evidence>
<dbReference type="EMBL" id="FNUC01000003">
    <property type="protein sequence ID" value="SEE91127.1"/>
    <property type="molecule type" value="Genomic_DNA"/>
</dbReference>
<evidence type="ECO:0000313" key="3">
    <source>
        <dbReference type="Proteomes" id="UP000181980"/>
    </source>
</evidence>
<gene>
    <name evidence="2" type="ORF">SAMN04488561_3314</name>
</gene>
<organism evidence="2 3">
    <name type="scientific">Jiangella alba</name>
    <dbReference type="NCBI Taxonomy" id="561176"/>
    <lineage>
        <taxon>Bacteria</taxon>
        <taxon>Bacillati</taxon>
        <taxon>Actinomycetota</taxon>
        <taxon>Actinomycetes</taxon>
        <taxon>Jiangellales</taxon>
        <taxon>Jiangellaceae</taxon>
        <taxon>Jiangella</taxon>
    </lineage>
</organism>
<dbReference type="Proteomes" id="UP000181980">
    <property type="component" value="Unassembled WGS sequence"/>
</dbReference>
<protein>
    <submittedName>
        <fullName evidence="2">Uncharacterized protein</fullName>
    </submittedName>
</protein>
<feature type="region of interest" description="Disordered" evidence="1">
    <location>
        <begin position="68"/>
        <end position="108"/>
    </location>
</feature>
<dbReference type="AlphaFoldDB" id="A0A1H5MQW0"/>